<comment type="similarity">
    <text evidence="2 10">Belongs to the binding-protein-dependent transport system permease family. CysTW subfamily.</text>
</comment>
<evidence type="ECO:0000256" key="6">
    <source>
        <dbReference type="ARBA" id="ARBA00022692"/>
    </source>
</evidence>
<evidence type="ECO:0000256" key="3">
    <source>
        <dbReference type="ARBA" id="ARBA00022448"/>
    </source>
</evidence>
<dbReference type="PANTHER" id="PTHR30425:SF1">
    <property type="entry name" value="PHOSPHATE TRANSPORT SYSTEM PERMEASE PROTEIN PSTC"/>
    <property type="match status" value="1"/>
</dbReference>
<keyword evidence="13" id="KW-1185">Reference proteome</keyword>
<evidence type="ECO:0000256" key="4">
    <source>
        <dbReference type="ARBA" id="ARBA00022475"/>
    </source>
</evidence>
<feature type="domain" description="ABC transmembrane type-1" evidence="11">
    <location>
        <begin position="87"/>
        <end position="313"/>
    </location>
</feature>
<accession>A0A852WDE6</accession>
<dbReference type="GO" id="GO:0005886">
    <property type="term" value="C:plasma membrane"/>
    <property type="evidence" value="ECO:0007669"/>
    <property type="project" value="UniProtKB-SubCell"/>
</dbReference>
<dbReference type="InterPro" id="IPR000515">
    <property type="entry name" value="MetI-like"/>
</dbReference>
<feature type="transmembrane region" description="Helical" evidence="9">
    <location>
        <begin position="289"/>
        <end position="318"/>
    </location>
</feature>
<comment type="function">
    <text evidence="10">Part of the binding-protein-dependent transport system for phosphate; probably responsible for the translocation of the substrate across the membrane.</text>
</comment>
<comment type="caution">
    <text evidence="12">The sequence shown here is derived from an EMBL/GenBank/DDBJ whole genome shotgun (WGS) entry which is preliminary data.</text>
</comment>
<keyword evidence="7 9" id="KW-1133">Transmembrane helix</keyword>
<dbReference type="NCBIfam" id="TIGR02138">
    <property type="entry name" value="phosphate_pstC"/>
    <property type="match status" value="1"/>
</dbReference>
<evidence type="ECO:0000313" key="13">
    <source>
        <dbReference type="Proteomes" id="UP000573599"/>
    </source>
</evidence>
<gene>
    <name evidence="12" type="ORF">BJ986_001784</name>
</gene>
<organism evidence="12 13">
    <name type="scientific">Pedococcus badiiscoriae</name>
    <dbReference type="NCBI Taxonomy" id="642776"/>
    <lineage>
        <taxon>Bacteria</taxon>
        <taxon>Bacillati</taxon>
        <taxon>Actinomycetota</taxon>
        <taxon>Actinomycetes</taxon>
        <taxon>Micrococcales</taxon>
        <taxon>Intrasporangiaceae</taxon>
        <taxon>Pedococcus</taxon>
    </lineage>
</organism>
<evidence type="ECO:0000256" key="10">
    <source>
        <dbReference type="RuleBase" id="RU363054"/>
    </source>
</evidence>
<keyword evidence="6 9" id="KW-0812">Transmembrane</keyword>
<keyword evidence="5 10" id="KW-0592">Phosphate transport</keyword>
<proteinExistence type="inferred from homology"/>
<evidence type="ECO:0000256" key="7">
    <source>
        <dbReference type="ARBA" id="ARBA00022989"/>
    </source>
</evidence>
<dbReference type="Pfam" id="PF00528">
    <property type="entry name" value="BPD_transp_1"/>
    <property type="match status" value="1"/>
</dbReference>
<feature type="transmembrane region" description="Helical" evidence="9">
    <location>
        <begin position="32"/>
        <end position="53"/>
    </location>
</feature>
<dbReference type="InterPro" id="IPR035906">
    <property type="entry name" value="MetI-like_sf"/>
</dbReference>
<dbReference type="Proteomes" id="UP000573599">
    <property type="component" value="Unassembled WGS sequence"/>
</dbReference>
<sequence>MTVETAALRVEEDRPRPLPSGMSLGDRLFRGGVTATALLTLVILVLIGTFLVIKAQPALHVSGWSFLTERRWDTEATHPRFGVAALVYGTVVIAVIALVIAVPTATLTALFLTDYAPRRLRRPLTSLVDLLASVPSIVFGLWGVFALQPHLVGIATWLSTHLAAVPVLRVDRASYTGSAFVAGVVVSLMVLPIITSVVREVFASAPLGEKEAALALGSTRWAMVRTVVLPFGKGGIVAGTMLGLGRALGETVAVAVIVSPSFVISPHVLQTGANSIAALIALRFGDANALGLSALMAAGVALFAMTLVVNVCASFVVARSRSGAGVDI</sequence>
<reference evidence="12 13" key="1">
    <citation type="submission" date="2020-07" db="EMBL/GenBank/DDBJ databases">
        <title>Sequencing the genomes of 1000 actinobacteria strains.</title>
        <authorList>
            <person name="Klenk H.-P."/>
        </authorList>
    </citation>
    <scope>NUCLEOTIDE SEQUENCE [LARGE SCALE GENOMIC DNA]</scope>
    <source>
        <strain evidence="12 13">DSM 23987</strain>
    </source>
</reference>
<dbReference type="PANTHER" id="PTHR30425">
    <property type="entry name" value="PHOSPHATE TRANSPORT SYSTEM PERMEASE PROTEIN PST"/>
    <property type="match status" value="1"/>
</dbReference>
<evidence type="ECO:0000256" key="9">
    <source>
        <dbReference type="RuleBase" id="RU363032"/>
    </source>
</evidence>
<feature type="transmembrane region" description="Helical" evidence="9">
    <location>
        <begin position="151"/>
        <end position="168"/>
    </location>
</feature>
<name>A0A852WDE6_9MICO</name>
<dbReference type="GO" id="GO:0006817">
    <property type="term" value="P:phosphate ion transport"/>
    <property type="evidence" value="ECO:0007669"/>
    <property type="project" value="UniProtKB-KW"/>
</dbReference>
<evidence type="ECO:0000256" key="8">
    <source>
        <dbReference type="ARBA" id="ARBA00023136"/>
    </source>
</evidence>
<dbReference type="InterPro" id="IPR051124">
    <property type="entry name" value="Phosphate_Transport_Permease"/>
</dbReference>
<keyword evidence="4 10" id="KW-1003">Cell membrane</keyword>
<feature type="transmembrane region" description="Helical" evidence="9">
    <location>
        <begin position="180"/>
        <end position="202"/>
    </location>
</feature>
<dbReference type="InterPro" id="IPR011864">
    <property type="entry name" value="Phosphate_PstC"/>
</dbReference>
<dbReference type="Gene3D" id="1.10.3720.10">
    <property type="entry name" value="MetI-like"/>
    <property type="match status" value="1"/>
</dbReference>
<dbReference type="PROSITE" id="PS50928">
    <property type="entry name" value="ABC_TM1"/>
    <property type="match status" value="1"/>
</dbReference>
<evidence type="ECO:0000259" key="11">
    <source>
        <dbReference type="PROSITE" id="PS50928"/>
    </source>
</evidence>
<dbReference type="SUPFAM" id="SSF161098">
    <property type="entry name" value="MetI-like"/>
    <property type="match status" value="1"/>
</dbReference>
<keyword evidence="8 9" id="KW-0472">Membrane</keyword>
<evidence type="ECO:0000256" key="5">
    <source>
        <dbReference type="ARBA" id="ARBA00022592"/>
    </source>
</evidence>
<evidence type="ECO:0000256" key="1">
    <source>
        <dbReference type="ARBA" id="ARBA00004651"/>
    </source>
</evidence>
<dbReference type="EMBL" id="JACCAB010000001">
    <property type="protein sequence ID" value="NYG07297.1"/>
    <property type="molecule type" value="Genomic_DNA"/>
</dbReference>
<feature type="transmembrane region" description="Helical" evidence="9">
    <location>
        <begin position="124"/>
        <end position="145"/>
    </location>
</feature>
<dbReference type="GO" id="GO:0005315">
    <property type="term" value="F:phosphate transmembrane transporter activity"/>
    <property type="evidence" value="ECO:0007669"/>
    <property type="project" value="InterPro"/>
</dbReference>
<feature type="transmembrane region" description="Helical" evidence="9">
    <location>
        <begin position="222"/>
        <end position="244"/>
    </location>
</feature>
<feature type="transmembrane region" description="Helical" evidence="9">
    <location>
        <begin position="251"/>
        <end position="269"/>
    </location>
</feature>
<comment type="subcellular location">
    <subcellularLocation>
        <location evidence="1 9">Cell membrane</location>
        <topology evidence="1 9">Multi-pass membrane protein</topology>
    </subcellularLocation>
</comment>
<protein>
    <recommendedName>
        <fullName evidence="10">Phosphate transport system permease protein</fullName>
    </recommendedName>
</protein>
<evidence type="ECO:0000256" key="2">
    <source>
        <dbReference type="ARBA" id="ARBA00007069"/>
    </source>
</evidence>
<keyword evidence="3 9" id="KW-0813">Transport</keyword>
<dbReference type="AlphaFoldDB" id="A0A852WDE6"/>
<feature type="transmembrane region" description="Helical" evidence="9">
    <location>
        <begin position="85"/>
        <end position="112"/>
    </location>
</feature>
<evidence type="ECO:0000313" key="12">
    <source>
        <dbReference type="EMBL" id="NYG07297.1"/>
    </source>
</evidence>
<dbReference type="RefSeq" id="WP_179421662.1">
    <property type="nucleotide sequence ID" value="NZ_JACCAB010000001.1"/>
</dbReference>
<dbReference type="CDD" id="cd06261">
    <property type="entry name" value="TM_PBP2"/>
    <property type="match status" value="1"/>
</dbReference>